<evidence type="ECO:0008006" key="3">
    <source>
        <dbReference type="Google" id="ProtNLM"/>
    </source>
</evidence>
<evidence type="ECO:0000313" key="2">
    <source>
        <dbReference type="Proteomes" id="UP000246171"/>
    </source>
</evidence>
<gene>
    <name evidence="1" type="ORF">BO83DRAFT_385516</name>
</gene>
<keyword evidence="2" id="KW-1185">Reference proteome</keyword>
<dbReference type="Gene3D" id="1.25.40.20">
    <property type="entry name" value="Ankyrin repeat-containing domain"/>
    <property type="match status" value="1"/>
</dbReference>
<dbReference type="VEuPathDB" id="FungiDB:BO83DRAFT_385516"/>
<sequence length="303" mass="33870">MELLGRGTINITSLSPASNLLFLLENIPPESVSPLVKFLVGMGLDVNQKAHPLAVKQNALYPTLFTTNSTFANGDPLTHVDLKLKVWIRAQWLHFHDEITGNSITPLRWAIAQDKPALVQALLETGAEFPKIPDKNTAKQTQLANSWSSELCNVFVLDQPCYNIRIVRAFLDRHGSQQGQAPFAETPLGLIVMEPNGPPQQIRMVNYGHPDTLSSLLSLLRQYQPLDDPLLFWAAVVNNHKDIVRYLVRNGVQLNIIQFLLRSGADARATTSQQGLSTIHMLFWTAKPQKTESMQPSLKRLKL</sequence>
<dbReference type="GeneID" id="37054583"/>
<dbReference type="InterPro" id="IPR036770">
    <property type="entry name" value="Ankyrin_rpt-contain_sf"/>
</dbReference>
<dbReference type="EMBL" id="MSFU01000004">
    <property type="protein sequence ID" value="PWY81094.1"/>
    <property type="molecule type" value="Genomic_DNA"/>
</dbReference>
<dbReference type="SUPFAM" id="SSF48403">
    <property type="entry name" value="Ankyrin repeat"/>
    <property type="match status" value="1"/>
</dbReference>
<dbReference type="Pfam" id="PF00023">
    <property type="entry name" value="Ank"/>
    <property type="match status" value="1"/>
</dbReference>
<dbReference type="SMART" id="SM00248">
    <property type="entry name" value="ANK"/>
    <property type="match status" value="2"/>
</dbReference>
<protein>
    <recommendedName>
        <fullName evidence="3">Ankyrin</fullName>
    </recommendedName>
</protein>
<dbReference type="RefSeq" id="XP_025391517.1">
    <property type="nucleotide sequence ID" value="XM_025532621.1"/>
</dbReference>
<comment type="caution">
    <text evidence="1">The sequence shown here is derived from an EMBL/GenBank/DDBJ whole genome shotgun (WGS) entry which is preliminary data.</text>
</comment>
<organism evidence="1 2">
    <name type="scientific">Aspergillus eucalypticola (strain CBS 122712 / IBT 29274)</name>
    <dbReference type="NCBI Taxonomy" id="1448314"/>
    <lineage>
        <taxon>Eukaryota</taxon>
        <taxon>Fungi</taxon>
        <taxon>Dikarya</taxon>
        <taxon>Ascomycota</taxon>
        <taxon>Pezizomycotina</taxon>
        <taxon>Eurotiomycetes</taxon>
        <taxon>Eurotiomycetidae</taxon>
        <taxon>Eurotiales</taxon>
        <taxon>Aspergillaceae</taxon>
        <taxon>Aspergillus</taxon>
        <taxon>Aspergillus subgen. Circumdati</taxon>
    </lineage>
</organism>
<dbReference type="OrthoDB" id="5244532at2759"/>
<name>A0A317W3F6_ASPEC</name>
<dbReference type="Proteomes" id="UP000246171">
    <property type="component" value="Unassembled WGS sequence"/>
</dbReference>
<evidence type="ECO:0000313" key="1">
    <source>
        <dbReference type="EMBL" id="PWY81094.1"/>
    </source>
</evidence>
<accession>A0A317W3F6</accession>
<proteinExistence type="predicted"/>
<reference evidence="1" key="1">
    <citation type="submission" date="2016-12" db="EMBL/GenBank/DDBJ databases">
        <title>The genomes of Aspergillus section Nigri reveals drivers in fungal speciation.</title>
        <authorList>
            <consortium name="DOE Joint Genome Institute"/>
            <person name="Vesth T.C."/>
            <person name="Nybo J."/>
            <person name="Theobald S."/>
            <person name="Brandl J."/>
            <person name="Frisvad J.C."/>
            <person name="Nielsen K.F."/>
            <person name="Lyhne E.K."/>
            <person name="Kogle M.E."/>
            <person name="Kuo A."/>
            <person name="Riley R."/>
            <person name="Clum A."/>
            <person name="Nolan M."/>
            <person name="Lipzen A."/>
            <person name="Salamov A."/>
            <person name="Henrissat B."/>
            <person name="Wiebenga A."/>
            <person name="De vries R.P."/>
            <person name="Grigoriev I.V."/>
            <person name="Mortensen U.H."/>
            <person name="Andersen M.R."/>
            <person name="Baker S.E."/>
        </authorList>
    </citation>
    <scope>NUCLEOTIDE SEQUENCE</scope>
    <source>
        <strain evidence="1">CBS 122712</strain>
    </source>
</reference>
<dbReference type="AlphaFoldDB" id="A0A317W3F6"/>
<dbReference type="InterPro" id="IPR002110">
    <property type="entry name" value="Ankyrin_rpt"/>
</dbReference>